<comment type="caution">
    <text evidence="3">The sequence shown here is derived from an EMBL/GenBank/DDBJ whole genome shotgun (WGS) entry which is preliminary data.</text>
</comment>
<evidence type="ECO:0000256" key="1">
    <source>
        <dbReference type="SAM" id="MobiDB-lite"/>
    </source>
</evidence>
<feature type="compositionally biased region" description="Low complexity" evidence="1">
    <location>
        <begin position="1101"/>
        <end position="1131"/>
    </location>
</feature>
<feature type="transmembrane region" description="Helical" evidence="2">
    <location>
        <begin position="381"/>
        <end position="406"/>
    </location>
</feature>
<proteinExistence type="predicted"/>
<feature type="region of interest" description="Disordered" evidence="1">
    <location>
        <begin position="1725"/>
        <end position="1829"/>
    </location>
</feature>
<feature type="transmembrane region" description="Helical" evidence="2">
    <location>
        <begin position="162"/>
        <end position="185"/>
    </location>
</feature>
<feature type="region of interest" description="Disordered" evidence="1">
    <location>
        <begin position="1421"/>
        <end position="1476"/>
    </location>
</feature>
<feature type="transmembrane region" description="Helical" evidence="2">
    <location>
        <begin position="342"/>
        <end position="369"/>
    </location>
</feature>
<evidence type="ECO:0000313" key="3">
    <source>
        <dbReference type="EMBL" id="KAA0157073.1"/>
    </source>
</evidence>
<evidence type="ECO:0000256" key="2">
    <source>
        <dbReference type="SAM" id="Phobius"/>
    </source>
</evidence>
<feature type="transmembrane region" description="Helical" evidence="2">
    <location>
        <begin position="205"/>
        <end position="228"/>
    </location>
</feature>
<keyword evidence="4" id="KW-1185">Reference proteome</keyword>
<feature type="transmembrane region" description="Helical" evidence="2">
    <location>
        <begin position="449"/>
        <end position="475"/>
    </location>
</feature>
<keyword evidence="2" id="KW-0472">Membrane</keyword>
<accession>A0A5A8CVA5</accession>
<feature type="region of interest" description="Disordered" evidence="1">
    <location>
        <begin position="643"/>
        <end position="694"/>
    </location>
</feature>
<dbReference type="EMBL" id="VLTN01000002">
    <property type="protein sequence ID" value="KAA0157073.1"/>
    <property type="molecule type" value="Genomic_DNA"/>
</dbReference>
<feature type="transmembrane region" description="Helical" evidence="2">
    <location>
        <begin position="784"/>
        <end position="807"/>
    </location>
</feature>
<feature type="region of interest" description="Disordered" evidence="1">
    <location>
        <begin position="1297"/>
        <end position="1321"/>
    </location>
</feature>
<feature type="transmembrane region" description="Helical" evidence="2">
    <location>
        <begin position="752"/>
        <end position="772"/>
    </location>
</feature>
<feature type="transmembrane region" description="Helical" evidence="2">
    <location>
        <begin position="92"/>
        <end position="111"/>
    </location>
</feature>
<feature type="transmembrane region" description="Helical" evidence="2">
    <location>
        <begin position="1006"/>
        <end position="1029"/>
    </location>
</feature>
<dbReference type="Proteomes" id="UP000323011">
    <property type="component" value="Unassembled WGS sequence"/>
</dbReference>
<feature type="transmembrane region" description="Helical" evidence="2">
    <location>
        <begin position="20"/>
        <end position="45"/>
    </location>
</feature>
<gene>
    <name evidence="3" type="ORF">FNF29_00425</name>
</gene>
<feature type="transmembrane region" description="Helical" evidence="2">
    <location>
        <begin position="900"/>
        <end position="923"/>
    </location>
</feature>
<feature type="transmembrane region" description="Helical" evidence="2">
    <location>
        <begin position="974"/>
        <end position="994"/>
    </location>
</feature>
<feature type="region of interest" description="Disordered" evidence="1">
    <location>
        <begin position="1252"/>
        <end position="1282"/>
    </location>
</feature>
<feature type="transmembrane region" description="Helical" evidence="2">
    <location>
        <begin position="418"/>
        <end position="437"/>
    </location>
</feature>
<feature type="transmembrane region" description="Helical" evidence="2">
    <location>
        <begin position="57"/>
        <end position="80"/>
    </location>
</feature>
<feature type="compositionally biased region" description="Low complexity" evidence="1">
    <location>
        <begin position="652"/>
        <end position="661"/>
    </location>
</feature>
<reference evidence="3 4" key="1">
    <citation type="submission" date="2019-07" db="EMBL/GenBank/DDBJ databases">
        <title>Genomes of Cafeteria roenbergensis.</title>
        <authorList>
            <person name="Fischer M.G."/>
            <person name="Hackl T."/>
            <person name="Roman M."/>
        </authorList>
    </citation>
    <scope>NUCLEOTIDE SEQUENCE [LARGE SCALE GENOMIC DNA]</scope>
    <source>
        <strain evidence="3 4">BVI</strain>
    </source>
</reference>
<protein>
    <submittedName>
        <fullName evidence="3">Uncharacterized protein</fullName>
    </submittedName>
</protein>
<feature type="transmembrane region" description="Helical" evidence="2">
    <location>
        <begin position="529"/>
        <end position="552"/>
    </location>
</feature>
<name>A0A5A8CVA5_CAFRO</name>
<evidence type="ECO:0000313" key="4">
    <source>
        <dbReference type="Proteomes" id="UP000323011"/>
    </source>
</evidence>
<feature type="compositionally biased region" description="Basic residues" evidence="1">
    <location>
        <begin position="676"/>
        <end position="685"/>
    </location>
</feature>
<keyword evidence="2" id="KW-1133">Transmembrane helix</keyword>
<feature type="transmembrane region" description="Helical" evidence="2">
    <location>
        <begin position="868"/>
        <end position="888"/>
    </location>
</feature>
<feature type="compositionally biased region" description="Pro residues" evidence="1">
    <location>
        <begin position="1442"/>
        <end position="1452"/>
    </location>
</feature>
<feature type="region of interest" description="Disordered" evidence="1">
    <location>
        <begin position="1101"/>
        <end position="1160"/>
    </location>
</feature>
<feature type="compositionally biased region" description="Gly residues" evidence="1">
    <location>
        <begin position="1268"/>
        <end position="1279"/>
    </location>
</feature>
<sequence length="1829" mass="185359">MGGCLTLGCRRRCSPRLACADVVVFSFCLALSALGLCGAGIYAVGQLEDGGIAANRLAAATAALVALEAWSGVCAVALVAWSVLPVAPRIRATVHCGIAAAGLAVGAVLAVEVDGFDVGADTQATQTAAVSAALLATAGMLHITGAVVGSTRPFQLGAALRLALVFAALCALGVLGVGMLVQAASESGAWFVVVPDPTNSQPYEAAMVAIMTCSVGFTLVATSSDVFAQWASSAIDLALAGDGWAAHVNEAWTSRRRRQRRKGGGLAGFLMGRSSSDETAGHPTPALETRRLGGSGGDEPTASDDAVARGDSSRFAAVGGVTHWRNFPLWLRPTAPRAARSIALWLVAICGLVAAVTATLVPLAAYFAGLLGLLGINPDDVAVAFPIFELCIAIGAPLHAALSTRLALIADPLARMRALVWAGALVPTIVLGAISPADLTSLPTEGTWAFVYFFFAVPAVTTVYLLVSLALPFALGLEHDSPQPLDRSRIAAASSLAAAYLLATVHTPTLAIVPLALHRGWIDPTVWVPSILAFLPLPPLVLLLPLAAAGVLSPAHAVRVLSGKAALPPPPATLPRPGGRVAQQLGRRLVKTTVTGSICHACCCRFCGGRCAWPLGVASSAYSAWVRRDWVLFHGGSLEEIVAPPKRRQDSPGDLGSDDSSNWSDEGDEGEDQAGARRRRDRSRRSGAPVPVGGSCCAGQRRRLADGRVAFRPPPPGCVPCWPPAACLGEALERLHSLGLALSRVAVQQFRFVLHLAVHFITLALLALRLFVPVRPDIGPQLLLAVAVAFTLVFPAGEAAVLGAAAAHRHRIQSGAGPAAAAAAGSSGAAGHAGAPGKAGQAVQTSAERAAARARASLPAVGLAPVRLGWLLVLALVLVLGSVVYAAADLADEGGAEAMWALAGVAQSSSVRAIGVAGGSISYSFEPMRAASHTAWLGAMLALSLPAACCVGSAVRQAPGVFSMFNPRLARSLAALGCLLTVILPFGALLPAVAAANTDATSSAVLLRWFSAFAGILLVGGMSAATIAINSQIARFEAERKSKVAVHILRIRMRRLGVIVPSELARGLVDTHTALLRQFSAASVASFVAGAIPAQARAAPDAAASGGSGGSSQPAATKAPATSPPGTGTDSNGRRPERGATSQPQQAAHGRRWQSDQLQRDVGQQPDLLKLCRTIARLADAALRRGDDRPAALTDGGPLPAVSVTSVLKPEAVRLLSESSTLPTLSDDDQRWVKLPLMPGDVVSVAKSTGEAVFERTGRPSATSAGLVRGGGGGGGGHSAGNAAAATATAAPAAGSRGASAAGASAGGPGPGSGQAATGTAALPDPTAFRAEAAVRYAVMGDGTVRVWHTAAGKGTSAPRRSRALGPPPALIEAAVRHCLPVARELVLEEIRAALGLPRRYREAAVPAAWLGAGSDSGAELQSKAAAPALSPPTSPQGLPSPGTPPLPPSEWPPVKAERGEGAAAAGASPPPMLVRESSIAPGVEGLEAAARSALPSDALIGAAMAEAMRGAGFDCRAMSGAEALGHIWSKCAAEGGWLAWRRVRGQPLMELVTVAELNAQAASAIAMMAIAANDEQFGTPGHRIQGGRVSVALQKGGLASVSQALTWQAQLSANAKGNSRARKRWIKATLRAAAGASHAKASLGGTLASQKSLKITRSIGSAAAQAALAEMREGQARSGAGGSRAKTGGGARAAAFLKQGRAAGSPERSGDGGARAADAGRFKASVHSGTGRRAADSGAPPPFASRSGTVSPAEPTRSGSPFRSGSLDVGDQGSGAASGEARAVSLRGAGHGTTAAQDHGARLSARLDRTEPSDEVEVAAGAERRGRR</sequence>
<feature type="region of interest" description="Disordered" evidence="1">
    <location>
        <begin position="265"/>
        <end position="307"/>
    </location>
</feature>
<feature type="transmembrane region" description="Helical" evidence="2">
    <location>
        <begin position="496"/>
        <end position="517"/>
    </location>
</feature>
<feature type="transmembrane region" description="Helical" evidence="2">
    <location>
        <begin position="131"/>
        <end position="150"/>
    </location>
</feature>
<organism evidence="3 4">
    <name type="scientific">Cafeteria roenbergensis</name>
    <name type="common">Marine flagellate</name>
    <dbReference type="NCBI Taxonomy" id="33653"/>
    <lineage>
        <taxon>Eukaryota</taxon>
        <taxon>Sar</taxon>
        <taxon>Stramenopiles</taxon>
        <taxon>Bigyra</taxon>
        <taxon>Opalozoa</taxon>
        <taxon>Bicosoecida</taxon>
        <taxon>Cafeteriaceae</taxon>
        <taxon>Cafeteria</taxon>
    </lineage>
</organism>
<keyword evidence="2" id="KW-0812">Transmembrane</keyword>
<feature type="transmembrane region" description="Helical" evidence="2">
    <location>
        <begin position="935"/>
        <end position="954"/>
    </location>
</feature>
<feature type="compositionally biased region" description="Basic and acidic residues" evidence="1">
    <location>
        <begin position="1800"/>
        <end position="1813"/>
    </location>
</feature>